<dbReference type="GeneTree" id="ENSGT00390000001491"/>
<reference evidence="1" key="2">
    <citation type="submission" date="2025-09" db="UniProtKB">
        <authorList>
            <consortium name="Ensembl"/>
        </authorList>
    </citation>
    <scope>IDENTIFICATION</scope>
</reference>
<proteinExistence type="predicted"/>
<reference evidence="1" key="1">
    <citation type="submission" date="2025-08" db="UniProtKB">
        <authorList>
            <consortium name="Ensembl"/>
        </authorList>
    </citation>
    <scope>IDENTIFICATION</scope>
</reference>
<accession>A0A8C5Z7P5</accession>
<organism evidence="1 2">
    <name type="scientific">Marmota marmota marmota</name>
    <name type="common">Alpine marmot</name>
    <dbReference type="NCBI Taxonomy" id="9994"/>
    <lineage>
        <taxon>Eukaryota</taxon>
        <taxon>Metazoa</taxon>
        <taxon>Chordata</taxon>
        <taxon>Craniata</taxon>
        <taxon>Vertebrata</taxon>
        <taxon>Euteleostomi</taxon>
        <taxon>Mammalia</taxon>
        <taxon>Eutheria</taxon>
        <taxon>Euarchontoglires</taxon>
        <taxon>Glires</taxon>
        <taxon>Rodentia</taxon>
        <taxon>Sciuromorpha</taxon>
        <taxon>Sciuridae</taxon>
        <taxon>Xerinae</taxon>
        <taxon>Marmotini</taxon>
        <taxon>Marmota</taxon>
    </lineage>
</organism>
<sequence length="180" mass="20452">MDQSLLLIHNELLGTNLTVYWKSERCYRCLFQFLVNVSQSGKPGKPSIAEVTQHRSILQINDTLEEKEVCRFAGCKFGEFGNYSVLVKDSYNGVYEIACDLVVNKNPVDSDLRPSMAIPRKILPLLRKNTRLLASAVTTLHTVLKIKHDSIIGKGLSFDFRKITHVHIKKPINAYYRNTA</sequence>
<dbReference type="Ensembl" id="ENSMMMT00000010045.1">
    <property type="protein sequence ID" value="ENSMMMP00000008806.1"/>
    <property type="gene ID" value="ENSMMMG00000007879.1"/>
</dbReference>
<protein>
    <submittedName>
        <fullName evidence="1">Uncharacterized protein</fullName>
    </submittedName>
</protein>
<name>A0A8C5Z7P5_MARMA</name>
<evidence type="ECO:0000313" key="1">
    <source>
        <dbReference type="Ensembl" id="ENSMMMP00000008806.1"/>
    </source>
</evidence>
<dbReference type="Proteomes" id="UP000694407">
    <property type="component" value="Unplaced"/>
</dbReference>
<keyword evidence="2" id="KW-1185">Reference proteome</keyword>
<dbReference type="AlphaFoldDB" id="A0A8C5Z7P5"/>
<evidence type="ECO:0000313" key="2">
    <source>
        <dbReference type="Proteomes" id="UP000694407"/>
    </source>
</evidence>